<dbReference type="Proteomes" id="UP000545286">
    <property type="component" value="Unassembled WGS sequence"/>
</dbReference>
<dbReference type="RefSeq" id="WP_068478911.1">
    <property type="nucleotide sequence ID" value="NZ_JBHOGB010000009.1"/>
</dbReference>
<evidence type="ECO:0000313" key="3">
    <source>
        <dbReference type="Proteomes" id="UP000545286"/>
    </source>
</evidence>
<proteinExistence type="predicted"/>
<reference evidence="2 3" key="1">
    <citation type="submission" date="2020-08" db="EMBL/GenBank/DDBJ databases">
        <title>Sequencing the genomes of 1000 actinobacteria strains.</title>
        <authorList>
            <person name="Klenk H.-P."/>
        </authorList>
    </citation>
    <scope>NUCLEOTIDE SEQUENCE [LARGE SCALE GENOMIC DNA]</scope>
    <source>
        <strain evidence="2 3">DSM 20419</strain>
    </source>
</reference>
<sequence>MSHSDGQTTNLDEQSTAPDKRPAGKPRRRVTTAPPAGSDPTPQSVDGRREPAVLAGEDSPAAWGDADVRYADDRVESPRGPNDDRLRADKPPHYG</sequence>
<keyword evidence="3" id="KW-1185">Reference proteome</keyword>
<dbReference type="AlphaFoldDB" id="A0A7W4YEJ5"/>
<name>A0A7W4YEJ5_9MICO</name>
<gene>
    <name evidence="2" type="ORF">FHX72_001399</name>
</gene>
<feature type="region of interest" description="Disordered" evidence="1">
    <location>
        <begin position="1"/>
        <end position="95"/>
    </location>
</feature>
<feature type="compositionally biased region" description="Polar residues" evidence="1">
    <location>
        <begin position="1"/>
        <end position="17"/>
    </location>
</feature>
<protein>
    <submittedName>
        <fullName evidence="2">Uncharacterized protein</fullName>
    </submittedName>
</protein>
<feature type="compositionally biased region" description="Basic and acidic residues" evidence="1">
    <location>
        <begin position="66"/>
        <end position="95"/>
    </location>
</feature>
<dbReference type="EMBL" id="JACHWJ010000001">
    <property type="protein sequence ID" value="MBB2957287.1"/>
    <property type="molecule type" value="Genomic_DNA"/>
</dbReference>
<evidence type="ECO:0000313" key="2">
    <source>
        <dbReference type="EMBL" id="MBB2957287.1"/>
    </source>
</evidence>
<organism evidence="2 3">
    <name type="scientific">Pseudoclavibacter helvolus</name>
    <dbReference type="NCBI Taxonomy" id="255205"/>
    <lineage>
        <taxon>Bacteria</taxon>
        <taxon>Bacillati</taxon>
        <taxon>Actinomycetota</taxon>
        <taxon>Actinomycetes</taxon>
        <taxon>Micrococcales</taxon>
        <taxon>Microbacteriaceae</taxon>
        <taxon>Pseudoclavibacter</taxon>
    </lineage>
</organism>
<accession>A0A7W4YEJ5</accession>
<evidence type="ECO:0000256" key="1">
    <source>
        <dbReference type="SAM" id="MobiDB-lite"/>
    </source>
</evidence>
<comment type="caution">
    <text evidence="2">The sequence shown here is derived from an EMBL/GenBank/DDBJ whole genome shotgun (WGS) entry which is preliminary data.</text>
</comment>